<dbReference type="EMBL" id="BSDI01000068">
    <property type="protein sequence ID" value="GLI02717.1"/>
    <property type="molecule type" value="Genomic_DNA"/>
</dbReference>
<protein>
    <submittedName>
        <fullName evidence="1">Uncharacterized protein</fullName>
    </submittedName>
</protein>
<reference evidence="1" key="1">
    <citation type="submission" date="2022-12" db="EMBL/GenBank/DDBJ databases">
        <title>New Phytohabitans aurantiacus sp. RD004123 nov., an actinomycete isolated from soil.</title>
        <authorList>
            <person name="Triningsih D.W."/>
            <person name="Harunari E."/>
            <person name="Igarashi Y."/>
        </authorList>
    </citation>
    <scope>NUCLEOTIDE SEQUENCE</scope>
    <source>
        <strain evidence="1">RD004123</strain>
    </source>
</reference>
<sequence length="155" mass="16818">MSIDPSVATAPIVCDLTGAPDTAEQRMAEYGRLFAQSLAGRDRTEQRVRLRFRTDGGVEAWVRDLAAREKACCPFYDFGISATGGEVWWDISLVDGGANDDPDTARMMLDEFYDAPDNVAGGVAGMKERLANSGIAVTTNESGTVMRFDRIDVDA</sequence>
<gene>
    <name evidence="1" type="ORF">Pa4123_79950</name>
</gene>
<name>A0ABQ5R7H3_9ACTN</name>
<comment type="caution">
    <text evidence="1">The sequence shown here is derived from an EMBL/GenBank/DDBJ whole genome shotgun (WGS) entry which is preliminary data.</text>
</comment>
<evidence type="ECO:0000313" key="1">
    <source>
        <dbReference type="EMBL" id="GLI02717.1"/>
    </source>
</evidence>
<organism evidence="1 2">
    <name type="scientific">Phytohabitans aurantiacus</name>
    <dbReference type="NCBI Taxonomy" id="3016789"/>
    <lineage>
        <taxon>Bacteria</taxon>
        <taxon>Bacillati</taxon>
        <taxon>Actinomycetota</taxon>
        <taxon>Actinomycetes</taxon>
        <taxon>Micromonosporales</taxon>
        <taxon>Micromonosporaceae</taxon>
    </lineage>
</organism>
<proteinExistence type="predicted"/>
<keyword evidence="2" id="KW-1185">Reference proteome</keyword>
<dbReference type="Proteomes" id="UP001144280">
    <property type="component" value="Unassembled WGS sequence"/>
</dbReference>
<evidence type="ECO:0000313" key="2">
    <source>
        <dbReference type="Proteomes" id="UP001144280"/>
    </source>
</evidence>
<accession>A0ABQ5R7H3</accession>